<accession>A0A512C561</accession>
<sequence length="92" mass="9911">MGDVIQFPQPGGTEVLHFDEKHAFGEIGGLMLSLVQERDKPDSPLILIMLGGADGFYPLESFEPTPEGSDLAKMAGDLMLRALAVAHGNWSE</sequence>
<dbReference type="RefSeq" id="WP_147023503.1">
    <property type="nucleotide sequence ID" value="NZ_BJYU01000462.1"/>
</dbReference>
<protein>
    <submittedName>
        <fullName evidence="1">Uncharacterized protein</fullName>
    </submittedName>
</protein>
<dbReference type="EMBL" id="BJYU01000462">
    <property type="protein sequence ID" value="GEO19362.1"/>
    <property type="molecule type" value="Genomic_DNA"/>
</dbReference>
<proteinExistence type="predicted"/>
<gene>
    <name evidence="1" type="ORF">MAE02_70580</name>
</gene>
<name>A0A512C561_9HYPH</name>
<organism evidence="1 2">
    <name type="scientific">Microvirga aerophila</name>
    <dbReference type="NCBI Taxonomy" id="670291"/>
    <lineage>
        <taxon>Bacteria</taxon>
        <taxon>Pseudomonadati</taxon>
        <taxon>Pseudomonadota</taxon>
        <taxon>Alphaproteobacteria</taxon>
        <taxon>Hyphomicrobiales</taxon>
        <taxon>Methylobacteriaceae</taxon>
        <taxon>Microvirga</taxon>
    </lineage>
</organism>
<dbReference type="Proteomes" id="UP000321085">
    <property type="component" value="Unassembled WGS sequence"/>
</dbReference>
<keyword evidence="2" id="KW-1185">Reference proteome</keyword>
<dbReference type="AlphaFoldDB" id="A0A512C561"/>
<evidence type="ECO:0000313" key="2">
    <source>
        <dbReference type="Proteomes" id="UP000321085"/>
    </source>
</evidence>
<comment type="caution">
    <text evidence="1">The sequence shown here is derived from an EMBL/GenBank/DDBJ whole genome shotgun (WGS) entry which is preliminary data.</text>
</comment>
<reference evidence="1 2" key="1">
    <citation type="submission" date="2019-07" db="EMBL/GenBank/DDBJ databases">
        <title>Whole genome shotgun sequence of Microvirga aerophila NBRC 106136.</title>
        <authorList>
            <person name="Hosoyama A."/>
            <person name="Uohara A."/>
            <person name="Ohji S."/>
            <person name="Ichikawa N."/>
        </authorList>
    </citation>
    <scope>NUCLEOTIDE SEQUENCE [LARGE SCALE GENOMIC DNA]</scope>
    <source>
        <strain evidence="1 2">NBRC 106136</strain>
    </source>
</reference>
<evidence type="ECO:0000313" key="1">
    <source>
        <dbReference type="EMBL" id="GEO19362.1"/>
    </source>
</evidence>